<reference evidence="1" key="2">
    <citation type="submission" date="2022-01" db="EMBL/GenBank/DDBJ databases">
        <authorList>
            <person name="Yamashiro T."/>
            <person name="Shiraishi A."/>
            <person name="Satake H."/>
            <person name="Nakayama K."/>
        </authorList>
    </citation>
    <scope>NUCLEOTIDE SEQUENCE</scope>
</reference>
<organism evidence="1 2">
    <name type="scientific">Tanacetum coccineum</name>
    <dbReference type="NCBI Taxonomy" id="301880"/>
    <lineage>
        <taxon>Eukaryota</taxon>
        <taxon>Viridiplantae</taxon>
        <taxon>Streptophyta</taxon>
        <taxon>Embryophyta</taxon>
        <taxon>Tracheophyta</taxon>
        <taxon>Spermatophyta</taxon>
        <taxon>Magnoliopsida</taxon>
        <taxon>eudicotyledons</taxon>
        <taxon>Gunneridae</taxon>
        <taxon>Pentapetalae</taxon>
        <taxon>asterids</taxon>
        <taxon>campanulids</taxon>
        <taxon>Asterales</taxon>
        <taxon>Asteraceae</taxon>
        <taxon>Asteroideae</taxon>
        <taxon>Anthemideae</taxon>
        <taxon>Anthemidinae</taxon>
        <taxon>Tanacetum</taxon>
    </lineage>
</organism>
<sequence>MDDPNITMEEYIRLEEEKAQRHGRTFNWQTATYGMMEYYEEEDDTLMNFETKYPAIVFDDTSDAALSYKPMVSPLNENKIDFRISFNESDDEDYMVFLDENSFSYKINSVNNLKMDSENENDKVNMPSSPEFAISHSDDLDFFKYFESEFPAITYNDDLTSKFTEPSISFQNIEEFDLNKETSLSKHDEEERNILYFNDLFPLNIGSETPMAQTLGDRLRMVYTGDEEQELFTSHAWRRLFEIRVPLVREFILEFFSTYRMSDTKMGLDIADTLCFQLGGARRSERVILDKGDLRDYWIEILGQAPEKVTGMDIFYLRSMDHGTANISYLLVQYLFRHAEGRKSGARLSGGCFIRCLAAHFEMVSDLGLRGLSVVTRELLLIYLHKLGRLNICVRVGDTWAWVDPGPKRLPDVAAGALGAAEDASIVDEDAQANLVPMHAP</sequence>
<dbReference type="EMBL" id="BQNB010009955">
    <property type="protein sequence ID" value="GJS70768.1"/>
    <property type="molecule type" value="Genomic_DNA"/>
</dbReference>
<protein>
    <submittedName>
        <fullName evidence="1">Uncharacterized protein</fullName>
    </submittedName>
</protein>
<reference evidence="1" key="1">
    <citation type="journal article" date="2022" name="Int. J. Mol. Sci.">
        <title>Draft Genome of Tanacetum Coccineum: Genomic Comparison of Closely Related Tanacetum-Family Plants.</title>
        <authorList>
            <person name="Yamashiro T."/>
            <person name="Shiraishi A."/>
            <person name="Nakayama K."/>
            <person name="Satake H."/>
        </authorList>
    </citation>
    <scope>NUCLEOTIDE SEQUENCE</scope>
</reference>
<gene>
    <name evidence="1" type="ORF">Tco_0703609</name>
</gene>
<dbReference type="Proteomes" id="UP001151760">
    <property type="component" value="Unassembled WGS sequence"/>
</dbReference>
<keyword evidence="2" id="KW-1185">Reference proteome</keyword>
<name>A0ABQ4XZA1_9ASTR</name>
<evidence type="ECO:0000313" key="2">
    <source>
        <dbReference type="Proteomes" id="UP001151760"/>
    </source>
</evidence>
<proteinExistence type="predicted"/>
<comment type="caution">
    <text evidence="1">The sequence shown here is derived from an EMBL/GenBank/DDBJ whole genome shotgun (WGS) entry which is preliminary data.</text>
</comment>
<accession>A0ABQ4XZA1</accession>
<evidence type="ECO:0000313" key="1">
    <source>
        <dbReference type="EMBL" id="GJS70768.1"/>
    </source>
</evidence>